<dbReference type="InterPro" id="IPR023166">
    <property type="entry name" value="BaiN-like_dom_sf"/>
</dbReference>
<dbReference type="SUPFAM" id="SSF51905">
    <property type="entry name" value="FAD/NAD(P)-binding domain"/>
    <property type="match status" value="1"/>
</dbReference>
<protein>
    <submittedName>
        <fullName evidence="6">Oxidoreductase</fullName>
    </submittedName>
</protein>
<dbReference type="AlphaFoldDB" id="A0A0D6MKY9"/>
<dbReference type="Gene3D" id="2.40.30.10">
    <property type="entry name" value="Translation factors"/>
    <property type="match status" value="1"/>
</dbReference>
<dbReference type="NCBIfam" id="TIGR03862">
    <property type="entry name" value="flavo_PP4765"/>
    <property type="match status" value="1"/>
</dbReference>
<feature type="domain" description="RsdA/BaiN/AoA(So)-like insert" evidence="5">
    <location>
        <begin position="195"/>
        <end position="343"/>
    </location>
</feature>
<dbReference type="EMBL" id="BALE01000017">
    <property type="protein sequence ID" value="GAN54146.1"/>
    <property type="molecule type" value="Genomic_DNA"/>
</dbReference>
<dbReference type="InterPro" id="IPR055178">
    <property type="entry name" value="RsdA/BaiN/AoA(So)-like_dom"/>
</dbReference>
<dbReference type="Gene3D" id="1.10.8.260">
    <property type="entry name" value="HI0933 insert domain-like"/>
    <property type="match status" value="1"/>
</dbReference>
<dbReference type="Pfam" id="PF03486">
    <property type="entry name" value="HI0933_like"/>
    <property type="match status" value="1"/>
</dbReference>
<dbReference type="InterPro" id="IPR057661">
    <property type="entry name" value="RsdA/BaiN/AoA(So)_Rossmann"/>
</dbReference>
<keyword evidence="3" id="KW-0274">FAD</keyword>
<dbReference type="NCBIfam" id="TIGR00275">
    <property type="entry name" value="aminoacetone oxidase family FAD-binding enzyme"/>
    <property type="match status" value="1"/>
</dbReference>
<sequence length="419" mass="44950">MPDFPQEKRPAVIVAGAGPAGLMAAERLGLAGCRVTVIDQMPSVGRKLLMAGRSGLNLTNAEPLPDLLARYGEAASWLAPMIEAFKPADVIAWAESLEQPCFTGSSGHVFPVAMKASPLLRAWLARLSELGVRIQTRTCFKAWDNRRAIIDMPEGTRELEADAIVLALGGASWPRLGADGHWTKLFPQTQVRSFRPANCGAIPDWPQARLAEFAGTPLKRIALRCDATETRGDLMIGAQSIEGAPLYHLVPAIRKALDRTGHCTLSLDLRPDLDVEDIAARLARTRPRESRSNRLRKALGLDRLGRALVSDATTDADPRALALAVKQIPLPIAGLAPLDRAISVAGGLRRDALTPDLMVCDRPGLFVCGEMLDWEAPTGGYLLQACLSTGFAAGNAAADWLARENRLPSGKPDGTSGRS</sequence>
<dbReference type="InterPro" id="IPR036188">
    <property type="entry name" value="FAD/NAD-bd_sf"/>
</dbReference>
<evidence type="ECO:0000256" key="2">
    <source>
        <dbReference type="ARBA" id="ARBA00022630"/>
    </source>
</evidence>
<evidence type="ECO:0000259" key="5">
    <source>
        <dbReference type="Pfam" id="PF22780"/>
    </source>
</evidence>
<comment type="cofactor">
    <cofactor evidence="1">
        <name>FAD</name>
        <dbReference type="ChEBI" id="CHEBI:57692"/>
    </cofactor>
</comment>
<dbReference type="InterPro" id="IPR004792">
    <property type="entry name" value="BaiN-like"/>
</dbReference>
<accession>A0A0D6MKY9</accession>
<dbReference type="PANTHER" id="PTHR42887">
    <property type="entry name" value="OS12G0638800 PROTEIN"/>
    <property type="match status" value="1"/>
</dbReference>
<dbReference type="Pfam" id="PF22780">
    <property type="entry name" value="HI0933_like_1st"/>
    <property type="match status" value="1"/>
</dbReference>
<reference evidence="6 7" key="1">
    <citation type="submission" date="2012-10" db="EMBL/GenBank/DDBJ databases">
        <title>Genome sequencing of Tanticharoenia sakaeratensis NBRC 103193.</title>
        <authorList>
            <person name="Azuma Y."/>
            <person name="Hadano H."/>
            <person name="Hirakawa H."/>
            <person name="Matsushita K."/>
        </authorList>
    </citation>
    <scope>NUCLEOTIDE SEQUENCE [LARGE SCALE GENOMIC DNA]</scope>
    <source>
        <strain evidence="6 7">NBRC 103193</strain>
    </source>
</reference>
<gene>
    <name evidence="6" type="ORF">Tasa_017_029</name>
</gene>
<comment type="caution">
    <text evidence="6">The sequence shown here is derived from an EMBL/GenBank/DDBJ whole genome shotgun (WGS) entry which is preliminary data.</text>
</comment>
<name>A0A0D6MKY9_9PROT</name>
<dbReference type="PANTHER" id="PTHR42887:SF1">
    <property type="entry name" value="BLR3961 PROTEIN"/>
    <property type="match status" value="1"/>
</dbReference>
<feature type="domain" description="RsdA/BaiN/AoA(So)-like Rossmann fold-like" evidence="4">
    <location>
        <begin position="11"/>
        <end position="395"/>
    </location>
</feature>
<evidence type="ECO:0000256" key="1">
    <source>
        <dbReference type="ARBA" id="ARBA00001974"/>
    </source>
</evidence>
<dbReference type="InterPro" id="IPR022460">
    <property type="entry name" value="Flavoprotein_PP4765"/>
</dbReference>
<evidence type="ECO:0000313" key="6">
    <source>
        <dbReference type="EMBL" id="GAN54146.1"/>
    </source>
</evidence>
<evidence type="ECO:0000313" key="7">
    <source>
        <dbReference type="Proteomes" id="UP000032679"/>
    </source>
</evidence>
<dbReference type="SUPFAM" id="SSF160996">
    <property type="entry name" value="HI0933 insert domain-like"/>
    <property type="match status" value="1"/>
</dbReference>
<keyword evidence="7" id="KW-1185">Reference proteome</keyword>
<evidence type="ECO:0000259" key="4">
    <source>
        <dbReference type="Pfam" id="PF03486"/>
    </source>
</evidence>
<dbReference type="Gene3D" id="3.50.50.60">
    <property type="entry name" value="FAD/NAD(P)-binding domain"/>
    <property type="match status" value="1"/>
</dbReference>
<keyword evidence="2" id="KW-0285">Flavoprotein</keyword>
<evidence type="ECO:0000256" key="3">
    <source>
        <dbReference type="ARBA" id="ARBA00022827"/>
    </source>
</evidence>
<proteinExistence type="predicted"/>
<dbReference type="Proteomes" id="UP000032679">
    <property type="component" value="Unassembled WGS sequence"/>
</dbReference>
<organism evidence="6 7">
    <name type="scientific">Tanticharoenia sakaeratensis NBRC 103193</name>
    <dbReference type="NCBI Taxonomy" id="1231623"/>
    <lineage>
        <taxon>Bacteria</taxon>
        <taxon>Pseudomonadati</taxon>
        <taxon>Pseudomonadota</taxon>
        <taxon>Alphaproteobacteria</taxon>
        <taxon>Acetobacterales</taxon>
        <taxon>Acetobacteraceae</taxon>
        <taxon>Tanticharoenia</taxon>
    </lineage>
</organism>
<dbReference type="STRING" id="1231623.Tasa_017_029"/>